<organism evidence="3 4">
    <name type="scientific">Xylaria grammica</name>
    <dbReference type="NCBI Taxonomy" id="363999"/>
    <lineage>
        <taxon>Eukaryota</taxon>
        <taxon>Fungi</taxon>
        <taxon>Dikarya</taxon>
        <taxon>Ascomycota</taxon>
        <taxon>Pezizomycotina</taxon>
        <taxon>Sordariomycetes</taxon>
        <taxon>Xylariomycetidae</taxon>
        <taxon>Xylariales</taxon>
        <taxon>Xylariaceae</taxon>
        <taxon>Xylaria</taxon>
    </lineage>
</organism>
<evidence type="ECO:0000256" key="1">
    <source>
        <dbReference type="SAM" id="MobiDB-lite"/>
    </source>
</evidence>
<name>A0A439CRE8_9PEZI</name>
<accession>A0A439CRE8</accession>
<evidence type="ECO:0000313" key="3">
    <source>
        <dbReference type="EMBL" id="RWA04754.1"/>
    </source>
</evidence>
<gene>
    <name evidence="3" type="ORF">EKO27_g10343</name>
</gene>
<dbReference type="AlphaFoldDB" id="A0A439CRE8"/>
<evidence type="ECO:0000259" key="2">
    <source>
        <dbReference type="Pfam" id="PF06985"/>
    </source>
</evidence>
<sequence length="560" mass="62966">MESYLVFSMARWRVPANCPKESPEDTREPGDERGGVPGKDDVSEYVTLSHPWGDPPHFVSTTENIDQHRKNINLDKLPATFRDAILTTRAIGERYLWIDSICILQGPGGDFHVEAGRMEAVFSSAYCVLAASRAHNQRDGFLGPRRERDYVAMYDPHRNANFFLCENIDAFDRHVLGRHLHKRGWVLQEHALARRTIFFTEHQTYWECGDGVQAFGTRGGYGVFDEDVKTGQLGLLRRSLLWYRAVDREGDSRLSRIEFSTTERTDSAAPAVPSWSWMAYIGEISFLQLDFGAIDWIKIRSPWGAEDGQATARFADGRRNLALKAPARIISVSPADAGGAGKLYFDDVARTKGKEMSCVVLGTDKQETIADEKVHYFILIEPAASSELGSSETYKRVGASGNTYRSISFLHSRVTPSTHKVPLRTEAYLDSFHFLRTKTVSAVGNENHFSYHYPFEEPVIAIDANDNIGQFAYHCFGALVGTTVKWKTKELLGDSLDEFAPMTTESLIMGFWNKLLDAAPAPLGPAGSPRIYNWSPNLRVPAFEIRDPRFQAFEVTRGTW</sequence>
<dbReference type="PANTHER" id="PTHR33112">
    <property type="entry name" value="DOMAIN PROTEIN, PUTATIVE-RELATED"/>
    <property type="match status" value="1"/>
</dbReference>
<reference evidence="3 4" key="1">
    <citation type="submission" date="2018-12" db="EMBL/GenBank/DDBJ databases">
        <title>Draft genome sequence of Xylaria grammica IHI A82.</title>
        <authorList>
            <person name="Buettner E."/>
            <person name="Kellner H."/>
        </authorList>
    </citation>
    <scope>NUCLEOTIDE SEQUENCE [LARGE SCALE GENOMIC DNA]</scope>
    <source>
        <strain evidence="3 4">IHI A82</strain>
    </source>
</reference>
<feature type="region of interest" description="Disordered" evidence="1">
    <location>
        <begin position="17"/>
        <end position="40"/>
    </location>
</feature>
<proteinExistence type="predicted"/>
<dbReference type="Pfam" id="PF06985">
    <property type="entry name" value="HET"/>
    <property type="match status" value="1"/>
</dbReference>
<feature type="domain" description="Heterokaryon incompatibility" evidence="2">
    <location>
        <begin position="45"/>
        <end position="189"/>
    </location>
</feature>
<dbReference type="EMBL" id="RYZI01000522">
    <property type="protein sequence ID" value="RWA04754.1"/>
    <property type="molecule type" value="Genomic_DNA"/>
</dbReference>
<dbReference type="STRING" id="363999.A0A439CRE8"/>
<protein>
    <recommendedName>
        <fullName evidence="2">Heterokaryon incompatibility domain-containing protein</fullName>
    </recommendedName>
</protein>
<dbReference type="InterPro" id="IPR010730">
    <property type="entry name" value="HET"/>
</dbReference>
<keyword evidence="4" id="KW-1185">Reference proteome</keyword>
<feature type="compositionally biased region" description="Basic and acidic residues" evidence="1">
    <location>
        <begin position="21"/>
        <end position="40"/>
    </location>
</feature>
<comment type="caution">
    <text evidence="3">The sequence shown here is derived from an EMBL/GenBank/DDBJ whole genome shotgun (WGS) entry which is preliminary data.</text>
</comment>
<evidence type="ECO:0000313" key="4">
    <source>
        <dbReference type="Proteomes" id="UP000286045"/>
    </source>
</evidence>
<dbReference type="Proteomes" id="UP000286045">
    <property type="component" value="Unassembled WGS sequence"/>
</dbReference>
<dbReference type="PANTHER" id="PTHR33112:SF10">
    <property type="entry name" value="TOL"/>
    <property type="match status" value="1"/>
</dbReference>